<evidence type="ECO:0000256" key="1">
    <source>
        <dbReference type="ARBA" id="ARBA00004886"/>
    </source>
</evidence>
<dbReference type="AlphaFoldDB" id="A0A6L9MDA2"/>
<dbReference type="Proteomes" id="UP000476332">
    <property type="component" value="Unassembled WGS sequence"/>
</dbReference>
<organism evidence="4 5">
    <name type="scientific">Aurantimonas aggregata</name>
    <dbReference type="NCBI Taxonomy" id="2047720"/>
    <lineage>
        <taxon>Bacteria</taxon>
        <taxon>Pseudomonadati</taxon>
        <taxon>Pseudomonadota</taxon>
        <taxon>Alphaproteobacteria</taxon>
        <taxon>Hyphomicrobiales</taxon>
        <taxon>Aurantimonadaceae</taxon>
        <taxon>Aurantimonas</taxon>
    </lineage>
</organism>
<comment type="subunit">
    <text evidence="2">Monomer. Interacts with PqqE.</text>
</comment>
<sequence>MTALPDGTIPKLPHGVRLREDKVRGEFILVGPERIFNADGVAREILQRVDGRASIGDIVRQLGEVFAADEAVIRPDVESFLIDLRDKQMVTL</sequence>
<dbReference type="InterPro" id="IPR041881">
    <property type="entry name" value="PqqD_sf"/>
</dbReference>
<protein>
    <submittedName>
        <fullName evidence="4">Pyrroloquinoline quinone biosynthesis peptide chaperone PqqD</fullName>
    </submittedName>
</protein>
<dbReference type="Gene3D" id="1.10.10.1150">
    <property type="entry name" value="Coenzyme PQQ synthesis protein D (PqqD)"/>
    <property type="match status" value="1"/>
</dbReference>
<proteinExistence type="predicted"/>
<evidence type="ECO:0000313" key="5">
    <source>
        <dbReference type="Proteomes" id="UP000476332"/>
    </source>
</evidence>
<evidence type="ECO:0000313" key="4">
    <source>
        <dbReference type="EMBL" id="NDV85813.1"/>
    </source>
</evidence>
<keyword evidence="5" id="KW-1185">Reference proteome</keyword>
<dbReference type="EMBL" id="JAAAMJ010000001">
    <property type="protein sequence ID" value="NDV85813.1"/>
    <property type="molecule type" value="Genomic_DNA"/>
</dbReference>
<keyword evidence="3" id="KW-0884">PQQ biosynthesis</keyword>
<accession>A0A6L9MDA2</accession>
<name>A0A6L9MDA2_9HYPH</name>
<comment type="caution">
    <text evidence="4">The sequence shown here is derived from an EMBL/GenBank/DDBJ whole genome shotgun (WGS) entry which is preliminary data.</text>
</comment>
<evidence type="ECO:0000256" key="2">
    <source>
        <dbReference type="ARBA" id="ARBA00011741"/>
    </source>
</evidence>
<comment type="pathway">
    <text evidence="1">Cofactor biosynthesis; pyrroloquinoline quinone biosynthesis.</text>
</comment>
<dbReference type="GO" id="GO:0048038">
    <property type="term" value="F:quinone binding"/>
    <property type="evidence" value="ECO:0007669"/>
    <property type="project" value="InterPro"/>
</dbReference>
<gene>
    <name evidence="4" type="primary">pqqD</name>
    <name evidence="4" type="ORF">GTW51_03755</name>
</gene>
<dbReference type="InterPro" id="IPR008792">
    <property type="entry name" value="PQQD"/>
</dbReference>
<dbReference type="Pfam" id="PF05402">
    <property type="entry name" value="PqqD"/>
    <property type="match status" value="1"/>
</dbReference>
<dbReference type="GO" id="GO:0018189">
    <property type="term" value="P:pyrroloquinoline quinone biosynthetic process"/>
    <property type="evidence" value="ECO:0007669"/>
    <property type="project" value="UniProtKB-UniPathway"/>
</dbReference>
<reference evidence="4 5" key="1">
    <citation type="submission" date="2020-01" db="EMBL/GenBank/DDBJ databases">
        <title>Genomes of bacteria type strains.</title>
        <authorList>
            <person name="Chen J."/>
            <person name="Zhu S."/>
            <person name="Chen J."/>
        </authorList>
    </citation>
    <scope>NUCLEOTIDE SEQUENCE [LARGE SCALE GENOMIC DNA]</scope>
    <source>
        <strain evidence="4 5">KCTC 52919</strain>
    </source>
</reference>
<dbReference type="NCBIfam" id="TIGR03859">
    <property type="entry name" value="PQQ_PqqD"/>
    <property type="match status" value="1"/>
</dbReference>
<dbReference type="UniPathway" id="UPA00539"/>
<dbReference type="InterPro" id="IPR022479">
    <property type="entry name" value="PqqD_bac"/>
</dbReference>
<evidence type="ECO:0000256" key="3">
    <source>
        <dbReference type="ARBA" id="ARBA00022905"/>
    </source>
</evidence>